<proteinExistence type="predicted"/>
<accession>A0A9D3Z2N9</accession>
<reference evidence="1" key="2">
    <citation type="submission" date="2020-11" db="EMBL/GenBank/DDBJ databases">
        <authorList>
            <person name="McCartney M.A."/>
            <person name="Auch B."/>
            <person name="Kono T."/>
            <person name="Mallez S."/>
            <person name="Becker A."/>
            <person name="Gohl D.M."/>
            <person name="Silverstein K.A.T."/>
            <person name="Koren S."/>
            <person name="Bechman K.B."/>
            <person name="Herman A."/>
            <person name="Abrahante J.E."/>
            <person name="Garbe J."/>
        </authorList>
    </citation>
    <scope>NUCLEOTIDE SEQUENCE</scope>
    <source>
        <strain evidence="1">Duluth1</strain>
        <tissue evidence="1">Whole animal</tissue>
    </source>
</reference>
<keyword evidence="2" id="KW-1185">Reference proteome</keyword>
<dbReference type="AlphaFoldDB" id="A0A9D3Z2N9"/>
<dbReference type="EMBL" id="JAIWYP010000014">
    <property type="protein sequence ID" value="KAH3711780.1"/>
    <property type="molecule type" value="Genomic_DNA"/>
</dbReference>
<evidence type="ECO:0000313" key="1">
    <source>
        <dbReference type="EMBL" id="KAH3711780.1"/>
    </source>
</evidence>
<reference evidence="1" key="1">
    <citation type="journal article" date="2019" name="bioRxiv">
        <title>The Genome of the Zebra Mussel, Dreissena polymorpha: A Resource for Invasive Species Research.</title>
        <authorList>
            <person name="McCartney M.A."/>
            <person name="Auch B."/>
            <person name="Kono T."/>
            <person name="Mallez S."/>
            <person name="Zhang Y."/>
            <person name="Obille A."/>
            <person name="Becker A."/>
            <person name="Abrahante J.E."/>
            <person name="Garbe J."/>
            <person name="Badalamenti J.P."/>
            <person name="Herman A."/>
            <person name="Mangelson H."/>
            <person name="Liachko I."/>
            <person name="Sullivan S."/>
            <person name="Sone E.D."/>
            <person name="Koren S."/>
            <person name="Silverstein K.A.T."/>
            <person name="Beckman K.B."/>
            <person name="Gohl D.M."/>
        </authorList>
    </citation>
    <scope>NUCLEOTIDE SEQUENCE</scope>
    <source>
        <strain evidence="1">Duluth1</strain>
        <tissue evidence="1">Whole animal</tissue>
    </source>
</reference>
<name>A0A9D3Z2N9_DREPO</name>
<dbReference type="Proteomes" id="UP000828390">
    <property type="component" value="Unassembled WGS sequence"/>
</dbReference>
<comment type="caution">
    <text evidence="1">The sequence shown here is derived from an EMBL/GenBank/DDBJ whole genome shotgun (WGS) entry which is preliminary data.</text>
</comment>
<organism evidence="1 2">
    <name type="scientific">Dreissena polymorpha</name>
    <name type="common">Zebra mussel</name>
    <name type="synonym">Mytilus polymorpha</name>
    <dbReference type="NCBI Taxonomy" id="45954"/>
    <lineage>
        <taxon>Eukaryota</taxon>
        <taxon>Metazoa</taxon>
        <taxon>Spiralia</taxon>
        <taxon>Lophotrochozoa</taxon>
        <taxon>Mollusca</taxon>
        <taxon>Bivalvia</taxon>
        <taxon>Autobranchia</taxon>
        <taxon>Heteroconchia</taxon>
        <taxon>Euheterodonta</taxon>
        <taxon>Imparidentia</taxon>
        <taxon>Neoheterodontei</taxon>
        <taxon>Myida</taxon>
        <taxon>Dreissenoidea</taxon>
        <taxon>Dreissenidae</taxon>
        <taxon>Dreissena</taxon>
    </lineage>
</organism>
<evidence type="ECO:0000313" key="2">
    <source>
        <dbReference type="Proteomes" id="UP000828390"/>
    </source>
</evidence>
<feature type="non-terminal residue" evidence="1">
    <location>
        <position position="1"/>
    </location>
</feature>
<protein>
    <submittedName>
        <fullName evidence="1">Uncharacterized protein</fullName>
    </submittedName>
</protein>
<sequence length="215" mass="24917">MIWLLALAMDRFWINDQNTSITQCVTMDTDQRHLGSSDCLFEFPFVCSRFIYHDNPSQSTQASLGRYITNMYKDPSLQSAQASLERYIARMYKAPYLQSAQATNSLSPDAWTNCGGYIFAIPPEKRSREWVLTICNNYRLQVASFRGQNMQGINAMLWSCGRMDRFKSNNYYMMNSSEERSSNYSYLFRERRKLEKSTTRPSESFAICDAKSNSA</sequence>
<gene>
    <name evidence="1" type="ORF">DPMN_071454</name>
</gene>